<evidence type="ECO:0000256" key="5">
    <source>
        <dbReference type="ARBA" id="ARBA00022692"/>
    </source>
</evidence>
<dbReference type="InterPro" id="IPR006029">
    <property type="entry name" value="Neurotrans-gated_channel_TM"/>
</dbReference>
<dbReference type="InterPro" id="IPR036719">
    <property type="entry name" value="Neuro-gated_channel_TM_sf"/>
</dbReference>
<feature type="transmembrane region" description="Helical" evidence="17">
    <location>
        <begin position="426"/>
        <end position="454"/>
    </location>
</feature>
<comment type="subcellular location">
    <subcellularLocation>
        <location evidence="16">Postsynaptic cell membrane</location>
        <topology evidence="16">Multi-pass membrane protein</topology>
    </subcellularLocation>
</comment>
<organism evidence="20 21">
    <name type="scientific">Folsomia candida</name>
    <name type="common">Springtail</name>
    <dbReference type="NCBI Taxonomy" id="158441"/>
    <lineage>
        <taxon>Eukaryota</taxon>
        <taxon>Metazoa</taxon>
        <taxon>Ecdysozoa</taxon>
        <taxon>Arthropoda</taxon>
        <taxon>Hexapoda</taxon>
        <taxon>Collembola</taxon>
        <taxon>Entomobryomorpha</taxon>
        <taxon>Isotomoidea</taxon>
        <taxon>Isotomidae</taxon>
        <taxon>Proisotominae</taxon>
        <taxon>Folsomia</taxon>
    </lineage>
</organism>
<keyword evidence="6 17" id="KW-1133">Transmembrane helix</keyword>
<evidence type="ECO:0000256" key="6">
    <source>
        <dbReference type="ARBA" id="ARBA00022989"/>
    </source>
</evidence>
<dbReference type="InterPro" id="IPR036734">
    <property type="entry name" value="Neur_chan_lig-bd_sf"/>
</dbReference>
<dbReference type="Pfam" id="PF02932">
    <property type="entry name" value="Neur_chan_memb"/>
    <property type="match status" value="1"/>
</dbReference>
<keyword evidence="17" id="KW-0732">Signal</keyword>
<keyword evidence="14" id="KW-1071">Ligand-gated ion channel</keyword>
<keyword evidence="3 17" id="KW-0813">Transport</keyword>
<dbReference type="InterPro" id="IPR038050">
    <property type="entry name" value="Neuro_actylchol_rec"/>
</dbReference>
<comment type="similarity">
    <text evidence="2">Belongs to the ligand-gated ion channel (TC 1.A.9) family. Acetylcholine receptor (TC 1.A.9.1) subfamily.</text>
</comment>
<feature type="domain" description="Neurotransmitter-gated ion-channel ligand-binding" evidence="18">
    <location>
        <begin position="30"/>
        <end position="240"/>
    </location>
</feature>
<evidence type="ECO:0000256" key="11">
    <source>
        <dbReference type="ARBA" id="ARBA00023170"/>
    </source>
</evidence>
<keyword evidence="8 17" id="KW-0406">Ion transport</keyword>
<dbReference type="InterPro" id="IPR006201">
    <property type="entry name" value="Neur_channel"/>
</dbReference>
<evidence type="ECO:0000256" key="4">
    <source>
        <dbReference type="ARBA" id="ARBA00022475"/>
    </source>
</evidence>
<dbReference type="FunFam" id="2.70.170.10:FF:000016">
    <property type="entry name" value="Nicotinic acetylcholine receptor subunit"/>
    <property type="match status" value="1"/>
</dbReference>
<evidence type="ECO:0000313" key="20">
    <source>
        <dbReference type="EMBL" id="OXA60031.1"/>
    </source>
</evidence>
<reference evidence="20 21" key="1">
    <citation type="submission" date="2015-12" db="EMBL/GenBank/DDBJ databases">
        <title>The genome of Folsomia candida.</title>
        <authorList>
            <person name="Faddeeva A."/>
            <person name="Derks M.F."/>
            <person name="Anvar Y."/>
            <person name="Smit S."/>
            <person name="Van Straalen N."/>
            <person name="Roelofs D."/>
        </authorList>
    </citation>
    <scope>NUCLEOTIDE SEQUENCE [LARGE SCALE GENOMIC DNA]</scope>
    <source>
        <strain evidence="20 21">VU population</strain>
        <tissue evidence="20">Whole body</tissue>
    </source>
</reference>
<keyword evidence="4" id="KW-1003">Cell membrane</keyword>
<feature type="chain" id="PRO_5022254470" evidence="17">
    <location>
        <begin position="18"/>
        <end position="458"/>
    </location>
</feature>
<dbReference type="OMA" id="HIANEWE"/>
<evidence type="ECO:0000256" key="3">
    <source>
        <dbReference type="ARBA" id="ARBA00022448"/>
    </source>
</evidence>
<evidence type="ECO:0000259" key="18">
    <source>
        <dbReference type="Pfam" id="PF02931"/>
    </source>
</evidence>
<evidence type="ECO:0000256" key="14">
    <source>
        <dbReference type="ARBA" id="ARBA00023286"/>
    </source>
</evidence>
<feature type="domain" description="Neurotransmitter-gated ion-channel transmembrane" evidence="19">
    <location>
        <begin position="248"/>
        <end position="447"/>
    </location>
</feature>
<evidence type="ECO:0000256" key="15">
    <source>
        <dbReference type="ARBA" id="ARBA00023303"/>
    </source>
</evidence>
<gene>
    <name evidence="20" type="ORF">Fcan01_04878</name>
</gene>
<keyword evidence="13" id="KW-0628">Postsynaptic cell membrane</keyword>
<dbReference type="PRINTS" id="PR00254">
    <property type="entry name" value="NICOTINICR"/>
</dbReference>
<dbReference type="EMBL" id="LNIX01000002">
    <property type="protein sequence ID" value="OXA60031.1"/>
    <property type="molecule type" value="Genomic_DNA"/>
</dbReference>
<dbReference type="AlphaFoldDB" id="A0A226ET93"/>
<dbReference type="OrthoDB" id="5975154at2759"/>
<feature type="transmembrane region" description="Helical" evidence="17">
    <location>
        <begin position="273"/>
        <end position="291"/>
    </location>
</feature>
<dbReference type="SUPFAM" id="SSF90112">
    <property type="entry name" value="Neurotransmitter-gated ion-channel transmembrane pore"/>
    <property type="match status" value="1"/>
</dbReference>
<evidence type="ECO:0000259" key="19">
    <source>
        <dbReference type="Pfam" id="PF02932"/>
    </source>
</evidence>
<dbReference type="InterPro" id="IPR006202">
    <property type="entry name" value="Neur_chan_lig-bd"/>
</dbReference>
<evidence type="ECO:0000256" key="1">
    <source>
        <dbReference type="ARBA" id="ARBA00003328"/>
    </source>
</evidence>
<sequence length="458" mass="51693">MVYILIFLSLIFGCVIFLPPSSPSPTEGLLINSLLAQYNKLTRPIPSESIVLSVKMGMALLQIIDVNEKQQIITINTWLRLVWHDVNLVWNASEHDNISIVRIPSNLIWMPDILLYNMADEELFQSMHHRGSFINAYIKNDGTVLHVPPMILKSTCKMDVTWFPFDEQVCDIKFGSWTYSGLQMNLSLMENSTQSMDTSGYIPHGEWKLTGIEALRNEKFYECCPEPYVSITFKINIKRQSMYFFFNLIVPCLLIGFLAILGFTLPPHSGEKLSLGVTVLFSLIVFLNQIAESMPANSDNVPLLGTYFNCIMFMIASSVVSTVVINLNLRSSSNPKGMGATSQALIFNWLPWVLRMQLMEPHGNIVGLGSRLVKPGTKENDPSMEVSDIMMPLDEEKEGEKMQTKDFTEKPNDETTSAIRKFKKQWMYAAVVVDRLCLVVSIVFALISIAVLLVSTYA</sequence>
<feature type="transmembrane region" description="Helical" evidence="17">
    <location>
        <begin position="311"/>
        <end position="329"/>
    </location>
</feature>
<dbReference type="Gene3D" id="2.70.170.10">
    <property type="entry name" value="Neurotransmitter-gated ion-channel ligand-binding domain"/>
    <property type="match status" value="1"/>
</dbReference>
<dbReference type="GO" id="GO:0045211">
    <property type="term" value="C:postsynaptic membrane"/>
    <property type="evidence" value="ECO:0007669"/>
    <property type="project" value="UniProtKB-SubCell"/>
</dbReference>
<evidence type="ECO:0000256" key="7">
    <source>
        <dbReference type="ARBA" id="ARBA00023018"/>
    </source>
</evidence>
<dbReference type="STRING" id="158441.A0A226ET93"/>
<accession>A0A226ET93</accession>
<dbReference type="Pfam" id="PF02931">
    <property type="entry name" value="Neur_chan_LBD"/>
    <property type="match status" value="1"/>
</dbReference>
<evidence type="ECO:0000256" key="13">
    <source>
        <dbReference type="ARBA" id="ARBA00023257"/>
    </source>
</evidence>
<feature type="transmembrane region" description="Helical" evidence="17">
    <location>
        <begin position="242"/>
        <end position="261"/>
    </location>
</feature>
<dbReference type="Proteomes" id="UP000198287">
    <property type="component" value="Unassembled WGS sequence"/>
</dbReference>
<keyword evidence="7" id="KW-0770">Synapse</keyword>
<evidence type="ECO:0000256" key="12">
    <source>
        <dbReference type="ARBA" id="ARBA00023180"/>
    </source>
</evidence>
<keyword evidence="11 20" id="KW-0675">Receptor</keyword>
<evidence type="ECO:0000256" key="9">
    <source>
        <dbReference type="ARBA" id="ARBA00023136"/>
    </source>
</evidence>
<keyword evidence="5 17" id="KW-0812">Transmembrane</keyword>
<evidence type="ECO:0000256" key="8">
    <source>
        <dbReference type="ARBA" id="ARBA00023065"/>
    </source>
</evidence>
<keyword evidence="9 17" id="KW-0472">Membrane</keyword>
<evidence type="ECO:0000256" key="16">
    <source>
        <dbReference type="ARBA" id="ARBA00034104"/>
    </source>
</evidence>
<dbReference type="FunFam" id="1.20.58.390:FF:000043">
    <property type="entry name" value="AcetylCholine Receptor"/>
    <property type="match status" value="1"/>
</dbReference>
<dbReference type="SUPFAM" id="SSF63712">
    <property type="entry name" value="Nicotinic receptor ligand binding domain-like"/>
    <property type="match status" value="1"/>
</dbReference>
<comment type="function">
    <text evidence="1">After binding acetylcholine, the AChR responds by an extensive change in conformation that affects all subunits and leads to opening of an ion-conducting channel across the plasma membrane.</text>
</comment>
<comment type="caution">
    <text evidence="20">The sequence shown here is derived from an EMBL/GenBank/DDBJ whole genome shotgun (WGS) entry which is preliminary data.</text>
</comment>
<evidence type="ECO:0000256" key="2">
    <source>
        <dbReference type="ARBA" id="ARBA00009237"/>
    </source>
</evidence>
<dbReference type="InterPro" id="IPR002394">
    <property type="entry name" value="Nicotinic_acetylcholine_rcpt"/>
</dbReference>
<dbReference type="PRINTS" id="PR00252">
    <property type="entry name" value="NRIONCHANNEL"/>
</dbReference>
<keyword evidence="10" id="KW-1015">Disulfide bond</keyword>
<feature type="signal peptide" evidence="17">
    <location>
        <begin position="1"/>
        <end position="17"/>
    </location>
</feature>
<dbReference type="InterPro" id="IPR018000">
    <property type="entry name" value="Neurotransmitter_ion_chnl_CS"/>
</dbReference>
<dbReference type="Gene3D" id="1.20.58.390">
    <property type="entry name" value="Neurotransmitter-gated ion-channel transmembrane domain"/>
    <property type="match status" value="1"/>
</dbReference>
<keyword evidence="21" id="KW-1185">Reference proteome</keyword>
<keyword evidence="12" id="KW-0325">Glycoprotein</keyword>
<dbReference type="PANTHER" id="PTHR18945">
    <property type="entry name" value="NEUROTRANSMITTER GATED ION CHANNEL"/>
    <property type="match status" value="1"/>
</dbReference>
<evidence type="ECO:0000313" key="21">
    <source>
        <dbReference type="Proteomes" id="UP000198287"/>
    </source>
</evidence>
<dbReference type="GO" id="GO:0004888">
    <property type="term" value="F:transmembrane signaling receptor activity"/>
    <property type="evidence" value="ECO:0007669"/>
    <property type="project" value="InterPro"/>
</dbReference>
<name>A0A226ET93_FOLCA</name>
<dbReference type="GO" id="GO:0022848">
    <property type="term" value="F:acetylcholine-gated monoatomic cation-selective channel activity"/>
    <property type="evidence" value="ECO:0007669"/>
    <property type="project" value="InterPro"/>
</dbReference>
<proteinExistence type="inferred from homology"/>
<protein>
    <submittedName>
        <fullName evidence="20">Neuronal acetylcholine receptor subunit alpha-7</fullName>
    </submittedName>
</protein>
<dbReference type="NCBIfam" id="TIGR00860">
    <property type="entry name" value="LIC"/>
    <property type="match status" value="1"/>
</dbReference>
<dbReference type="CDD" id="cd18997">
    <property type="entry name" value="LGIC_ECD_nAChR"/>
    <property type="match status" value="1"/>
</dbReference>
<dbReference type="PROSITE" id="PS00236">
    <property type="entry name" value="NEUROTR_ION_CHANNEL"/>
    <property type="match status" value="1"/>
</dbReference>
<evidence type="ECO:0000256" key="10">
    <source>
        <dbReference type="ARBA" id="ARBA00023157"/>
    </source>
</evidence>
<evidence type="ECO:0000256" key="17">
    <source>
        <dbReference type="RuleBase" id="RU000687"/>
    </source>
</evidence>
<dbReference type="CDD" id="cd19051">
    <property type="entry name" value="LGIC_TM_cation"/>
    <property type="match status" value="1"/>
</dbReference>
<keyword evidence="15 17" id="KW-0407">Ion channel</keyword>